<organism evidence="1">
    <name type="scientific">Manihot esculenta</name>
    <name type="common">Cassava</name>
    <name type="synonym">Jatropha manihot</name>
    <dbReference type="NCBI Taxonomy" id="3983"/>
    <lineage>
        <taxon>Eukaryota</taxon>
        <taxon>Viridiplantae</taxon>
        <taxon>Streptophyta</taxon>
        <taxon>Embryophyta</taxon>
        <taxon>Tracheophyta</taxon>
        <taxon>Spermatophyta</taxon>
        <taxon>Magnoliopsida</taxon>
        <taxon>eudicotyledons</taxon>
        <taxon>Gunneridae</taxon>
        <taxon>Pentapetalae</taxon>
        <taxon>rosids</taxon>
        <taxon>fabids</taxon>
        <taxon>Malpighiales</taxon>
        <taxon>Euphorbiaceae</taxon>
        <taxon>Crotonoideae</taxon>
        <taxon>Manihoteae</taxon>
        <taxon>Manihot</taxon>
    </lineage>
</organism>
<proteinExistence type="predicted"/>
<gene>
    <name evidence="1" type="ORF">MANES_S032600</name>
</gene>
<sequence>MEEVPLPFPHRAKQECSSRCKAYARDAESPSQLTWACNPSGGYEVVGRCSNPDGWIRNGYLLARPFQAGKYRVRLASQSSDHLPLPAVEG</sequence>
<dbReference type="EMBL" id="KV450527">
    <property type="protein sequence ID" value="OAY22073.1"/>
    <property type="molecule type" value="Genomic_DNA"/>
</dbReference>
<reference evidence="1" key="1">
    <citation type="submission" date="2016-02" db="EMBL/GenBank/DDBJ databases">
        <title>WGS assembly of Manihot esculenta.</title>
        <authorList>
            <person name="Bredeson J.V."/>
            <person name="Prochnik S.E."/>
            <person name="Lyons J.B."/>
            <person name="Schmutz J."/>
            <person name="Grimwood J."/>
            <person name="Vrebalov J."/>
            <person name="Bart R.S."/>
            <person name="Amuge T."/>
            <person name="Ferguson M.E."/>
            <person name="Green R."/>
            <person name="Putnam N."/>
            <person name="Stites J."/>
            <person name="Rounsley S."/>
            <person name="Rokhsar D.S."/>
        </authorList>
    </citation>
    <scope>NUCLEOTIDE SEQUENCE [LARGE SCALE GENOMIC DNA]</scope>
    <source>
        <tissue evidence="1">Leaf</tissue>
    </source>
</reference>
<name>A0A199UC99_MANES</name>
<protein>
    <submittedName>
        <fullName evidence="1">Uncharacterized protein</fullName>
    </submittedName>
</protein>
<evidence type="ECO:0000313" key="1">
    <source>
        <dbReference type="EMBL" id="OAY22073.1"/>
    </source>
</evidence>
<accession>A0A199UC99</accession>
<dbReference type="AlphaFoldDB" id="A0A199UC99"/>